<sequence length="447" mass="51556">MESYEEFCRRSLAMLQEEGKFKRMTCEPPCSLRARSVIRFYGRAVLSPLLSAEQRTEMCGHRDRAVQQEVDRPNQQRYKLLARVQDILDQAQTQNEEVDKLPVSTCATVSGYTLVTDSPVLGLQTNDRPPTLCSETPNLCGYNVVEEEKVESEEEDEDEEDMSLDSLLKKSREMEPDDSQGPSNGRIPPTVLRHAPETLASMTEETQRRAQALEDMQRRLEEEHALQMSLLLAEQEKEQQRLRMILTAEQQTAFCRIGAITRGFLIRRLLKTEKVKHLRQTIMDTQEFIRSFQTEAPQKKSSLSAQDISLQERVRAQLRAALYDIHDIFFEMPLGDRLALLQQERELRAERKLRDLEKTKCPKERVVLSAATQRSLDRKKRVAESPAQARKMQQKPKSPITNRVLKPSQCQNSPVPGQLNRQGSWYRKTPEERVKHSDSLKKQHSLG</sequence>
<comment type="caution">
    <text evidence="2">The sequence shown here is derived from an EMBL/GenBank/DDBJ whole genome shotgun (WGS) entry which is preliminary data.</text>
</comment>
<dbReference type="GO" id="GO:0032053">
    <property type="term" value="P:ciliary basal body organization"/>
    <property type="evidence" value="ECO:0007669"/>
    <property type="project" value="TreeGrafter"/>
</dbReference>
<evidence type="ECO:0000256" key="1">
    <source>
        <dbReference type="SAM" id="MobiDB-lite"/>
    </source>
</evidence>
<dbReference type="PANTHER" id="PTHR13594">
    <property type="entry name" value="CENTRIOLAR COILED-COIL PROTEIN OF 110 KDA"/>
    <property type="match status" value="1"/>
</dbReference>
<reference evidence="2 3" key="1">
    <citation type="submission" date="2019-06" db="EMBL/GenBank/DDBJ databases">
        <title>Draft genomes of female and male turbot (Scophthalmus maximus).</title>
        <authorList>
            <person name="Xu H."/>
            <person name="Xu X.-W."/>
            <person name="Shao C."/>
            <person name="Chen S."/>
        </authorList>
    </citation>
    <scope>NUCLEOTIDE SEQUENCE [LARGE SCALE GENOMIC DNA]</scope>
    <source>
        <strain evidence="2">Ysfricsl-2016a</strain>
        <tissue evidence="2">Blood</tissue>
    </source>
</reference>
<feature type="compositionally biased region" description="Polar residues" evidence="1">
    <location>
        <begin position="408"/>
        <end position="423"/>
    </location>
</feature>
<evidence type="ECO:0008006" key="4">
    <source>
        <dbReference type="Google" id="ProtNLM"/>
    </source>
</evidence>
<accession>A0A6A4SLG0</accession>
<organism evidence="2 3">
    <name type="scientific">Scophthalmus maximus</name>
    <name type="common">Turbot</name>
    <name type="synonym">Psetta maxima</name>
    <dbReference type="NCBI Taxonomy" id="52904"/>
    <lineage>
        <taxon>Eukaryota</taxon>
        <taxon>Metazoa</taxon>
        <taxon>Chordata</taxon>
        <taxon>Craniata</taxon>
        <taxon>Vertebrata</taxon>
        <taxon>Euteleostomi</taxon>
        <taxon>Actinopterygii</taxon>
        <taxon>Neopterygii</taxon>
        <taxon>Teleostei</taxon>
        <taxon>Neoteleostei</taxon>
        <taxon>Acanthomorphata</taxon>
        <taxon>Carangaria</taxon>
        <taxon>Pleuronectiformes</taxon>
        <taxon>Pleuronectoidei</taxon>
        <taxon>Scophthalmidae</taxon>
        <taxon>Scophthalmus</taxon>
    </lineage>
</organism>
<feature type="region of interest" description="Disordered" evidence="1">
    <location>
        <begin position="370"/>
        <end position="447"/>
    </location>
</feature>
<feature type="region of interest" description="Disordered" evidence="1">
    <location>
        <begin position="172"/>
        <end position="191"/>
    </location>
</feature>
<dbReference type="Pfam" id="PF16025">
    <property type="entry name" value="CaM_bind"/>
    <property type="match status" value="1"/>
</dbReference>
<dbReference type="PANTHER" id="PTHR13594:SF3">
    <property type="entry name" value="CENTRIOLAR COILED-COIL PROTEIN OF 110 KDA-LIKE ISOFORM X3"/>
    <property type="match status" value="1"/>
</dbReference>
<dbReference type="AlphaFoldDB" id="A0A6A4SLG0"/>
<evidence type="ECO:0000313" key="3">
    <source>
        <dbReference type="Proteomes" id="UP000438429"/>
    </source>
</evidence>
<protein>
    <recommendedName>
        <fullName evidence="4">Centriolar coiled-coil protein of 110 kDa-like</fullName>
    </recommendedName>
</protein>
<feature type="compositionally biased region" description="Basic and acidic residues" evidence="1">
    <location>
        <begin position="428"/>
        <end position="441"/>
    </location>
</feature>
<dbReference type="EMBL" id="VEVO01000013">
    <property type="protein sequence ID" value="KAF0032690.1"/>
    <property type="molecule type" value="Genomic_DNA"/>
</dbReference>
<gene>
    <name evidence="2" type="ORF">F2P81_014980</name>
</gene>
<dbReference type="Proteomes" id="UP000438429">
    <property type="component" value="Unassembled WGS sequence"/>
</dbReference>
<dbReference type="GO" id="GO:0032465">
    <property type="term" value="P:regulation of cytokinesis"/>
    <property type="evidence" value="ECO:0007669"/>
    <property type="project" value="InterPro"/>
</dbReference>
<dbReference type="GO" id="GO:0005814">
    <property type="term" value="C:centriole"/>
    <property type="evidence" value="ECO:0007669"/>
    <property type="project" value="InterPro"/>
</dbReference>
<name>A0A6A4SLG0_SCOMX</name>
<dbReference type="GO" id="GO:1903723">
    <property type="term" value="P:negative regulation of centriole elongation"/>
    <property type="evidence" value="ECO:0007669"/>
    <property type="project" value="TreeGrafter"/>
</dbReference>
<dbReference type="GO" id="GO:0007099">
    <property type="term" value="P:centriole replication"/>
    <property type="evidence" value="ECO:0007669"/>
    <property type="project" value="InterPro"/>
</dbReference>
<proteinExistence type="predicted"/>
<evidence type="ECO:0000313" key="2">
    <source>
        <dbReference type="EMBL" id="KAF0032690.1"/>
    </source>
</evidence>
<dbReference type="InterPro" id="IPR033207">
    <property type="entry name" value="CCP110"/>
</dbReference>